<name>A0A2T3AYZ2_AMORE</name>
<dbReference type="EMBL" id="KZ679013">
    <property type="protein sequence ID" value="PSS15283.1"/>
    <property type="molecule type" value="Genomic_DNA"/>
</dbReference>
<accession>A0A2T3AYZ2</accession>
<reference evidence="1 2" key="1">
    <citation type="journal article" date="2018" name="New Phytol.">
        <title>Comparative genomics and transcriptomics depict ericoid mycorrhizal fungi as versatile saprotrophs and plant mutualists.</title>
        <authorList>
            <person name="Martino E."/>
            <person name="Morin E."/>
            <person name="Grelet G.A."/>
            <person name="Kuo A."/>
            <person name="Kohler A."/>
            <person name="Daghino S."/>
            <person name="Barry K.W."/>
            <person name="Cichocki N."/>
            <person name="Clum A."/>
            <person name="Dockter R.B."/>
            <person name="Hainaut M."/>
            <person name="Kuo R.C."/>
            <person name="LaButti K."/>
            <person name="Lindahl B.D."/>
            <person name="Lindquist E.A."/>
            <person name="Lipzen A."/>
            <person name="Khouja H.R."/>
            <person name="Magnuson J."/>
            <person name="Murat C."/>
            <person name="Ohm R.A."/>
            <person name="Singer S.W."/>
            <person name="Spatafora J.W."/>
            <person name="Wang M."/>
            <person name="Veneault-Fourrey C."/>
            <person name="Henrissat B."/>
            <person name="Grigoriev I.V."/>
            <person name="Martin F.M."/>
            <person name="Perotto S."/>
        </authorList>
    </citation>
    <scope>NUCLEOTIDE SEQUENCE [LARGE SCALE GENOMIC DNA]</scope>
    <source>
        <strain evidence="1 2">ATCC 22711</strain>
    </source>
</reference>
<dbReference type="STRING" id="857342.A0A2T3AYZ2"/>
<dbReference type="RefSeq" id="XP_024719882.1">
    <property type="nucleotide sequence ID" value="XM_024860979.1"/>
</dbReference>
<organism evidence="1 2">
    <name type="scientific">Amorphotheca resinae ATCC 22711</name>
    <dbReference type="NCBI Taxonomy" id="857342"/>
    <lineage>
        <taxon>Eukaryota</taxon>
        <taxon>Fungi</taxon>
        <taxon>Dikarya</taxon>
        <taxon>Ascomycota</taxon>
        <taxon>Pezizomycotina</taxon>
        <taxon>Leotiomycetes</taxon>
        <taxon>Helotiales</taxon>
        <taxon>Amorphothecaceae</taxon>
        <taxon>Amorphotheca</taxon>
    </lineage>
</organism>
<keyword evidence="2" id="KW-1185">Reference proteome</keyword>
<dbReference type="AlphaFoldDB" id="A0A2T3AYZ2"/>
<protein>
    <submittedName>
        <fullName evidence="1">Uncharacterized protein</fullName>
    </submittedName>
</protein>
<proteinExistence type="predicted"/>
<gene>
    <name evidence="1" type="ORF">M430DRAFT_105122</name>
</gene>
<dbReference type="OrthoDB" id="5345494at2759"/>
<evidence type="ECO:0000313" key="2">
    <source>
        <dbReference type="Proteomes" id="UP000241818"/>
    </source>
</evidence>
<dbReference type="InParanoid" id="A0A2T3AYZ2"/>
<dbReference type="Proteomes" id="UP000241818">
    <property type="component" value="Unassembled WGS sequence"/>
</dbReference>
<evidence type="ECO:0000313" key="1">
    <source>
        <dbReference type="EMBL" id="PSS15283.1"/>
    </source>
</evidence>
<dbReference type="GeneID" id="36569060"/>
<sequence length="460" mass="51170">MESGLSISTAPQSKLPTSLLQLLSNTLVLYQTVPYLPVSSVLALGSTSKSFHALIHRAPHVFRRLDLSQVKYARSEIGSLDHGGEVWRNIQVDENVTEDDFYGGPLRGIFSNLRRRNILQDVRTLVLDGLTVPADLVTEIITHESFNVQILSIRDVQHLNERKLQQALLYAVRPSRPAGTPKLQGLYVFGPKDPPSSSRLRPYIKRYPPGVAPLDIVPSYGGSVSARGAQIGARWNQKSEDALAEDMASDKWFQKSGKVFPKVPSSEWAETIQACQGIICFDAVLCNGPRHSALIKYTSFEKPNSSPWYWRPDAYIPPRIATHGLGVCSRCGGAPEGVARFEISPMERFPLLAPPPLHSSTIKSAKTPLRRDSHHTKELLVRCVECLRNRYCESCHKWWCEDCYEVGNPGYTSTATESLHSVSAGQEELNRDVKVHINLCIASRIMETVLSETGSNEVRS</sequence>